<evidence type="ECO:0000313" key="2">
    <source>
        <dbReference type="Proteomes" id="UP000187412"/>
    </source>
</evidence>
<proteinExistence type="predicted"/>
<name>A0ABX3GTR1_PAEBO</name>
<dbReference type="RefSeq" id="WP_076114357.1">
    <property type="nucleotide sequence ID" value="NZ_MPTB01000073.1"/>
</dbReference>
<gene>
    <name evidence="1" type="ORF">BSK56_31675</name>
</gene>
<dbReference type="Proteomes" id="UP000187412">
    <property type="component" value="Unassembled WGS sequence"/>
</dbReference>
<sequence length="307" mass="34935">MLDIVTPIGEQIRKLFNLLTVKYKYYHNELSEKQHIEFEPVGLNVNSLEQIGLVASICYHIQSGLWSASIQALKELLPDSMVDFEDDQNIKNYFSGDEYAEGDKRKEHFQKQRNPFILEVLANCMLYCVEVTPNLHLTLKAMNRIHLDSKIQGLDAAALASTEDLDYYIIIGEAKNRETPSQGTAEAFEAFKKHDSGKTWADIRQLICIVSDAAQLSDYDGVLLSRKLSRKSIWEGKFIYRLTIEHQSANPHGGSQFKDFSACTVNVFEAERRQCESFGTERLTEFYDKVSQMIVEYIVGKGKGVIA</sequence>
<reference evidence="1 2" key="1">
    <citation type="submission" date="2016-10" db="EMBL/GenBank/DDBJ databases">
        <title>Paenibacillus species isolates.</title>
        <authorList>
            <person name="Beno S.M."/>
        </authorList>
    </citation>
    <scope>NUCLEOTIDE SEQUENCE [LARGE SCALE GENOMIC DNA]</scope>
    <source>
        <strain evidence="1 2">FSL H7-0744</strain>
    </source>
</reference>
<keyword evidence="2" id="KW-1185">Reference proteome</keyword>
<comment type="caution">
    <text evidence="1">The sequence shown here is derived from an EMBL/GenBank/DDBJ whole genome shotgun (WGS) entry which is preliminary data.</text>
</comment>
<accession>A0ABX3GTR1</accession>
<evidence type="ECO:0000313" key="1">
    <source>
        <dbReference type="EMBL" id="OMD37021.1"/>
    </source>
</evidence>
<organism evidence="1 2">
    <name type="scientific">Paenibacillus borealis</name>
    <dbReference type="NCBI Taxonomy" id="160799"/>
    <lineage>
        <taxon>Bacteria</taxon>
        <taxon>Bacillati</taxon>
        <taxon>Bacillota</taxon>
        <taxon>Bacilli</taxon>
        <taxon>Bacillales</taxon>
        <taxon>Paenibacillaceae</taxon>
        <taxon>Paenibacillus</taxon>
    </lineage>
</organism>
<protein>
    <submittedName>
        <fullName evidence="1">Uncharacterized protein</fullName>
    </submittedName>
</protein>
<dbReference type="EMBL" id="MPTB01000073">
    <property type="protein sequence ID" value="OMD37021.1"/>
    <property type="molecule type" value="Genomic_DNA"/>
</dbReference>